<accession>A0A7S3PY44</accession>
<keyword evidence="6 7" id="KW-0472">Membrane</keyword>
<evidence type="ECO:0000256" key="2">
    <source>
        <dbReference type="ARBA" id="ARBA00005808"/>
    </source>
</evidence>
<keyword evidence="4 7" id="KW-0812">Transmembrane</keyword>
<dbReference type="GO" id="GO:0005886">
    <property type="term" value="C:plasma membrane"/>
    <property type="evidence" value="ECO:0007669"/>
    <property type="project" value="UniProtKB-SubCell"/>
</dbReference>
<evidence type="ECO:0000256" key="1">
    <source>
        <dbReference type="ARBA" id="ARBA00004651"/>
    </source>
</evidence>
<feature type="transmembrane region" description="Helical" evidence="7">
    <location>
        <begin position="391"/>
        <end position="411"/>
    </location>
</feature>
<dbReference type="GO" id="GO:0044341">
    <property type="term" value="P:sodium-dependent phosphate transport"/>
    <property type="evidence" value="ECO:0007669"/>
    <property type="project" value="InterPro"/>
</dbReference>
<evidence type="ECO:0000256" key="3">
    <source>
        <dbReference type="ARBA" id="ARBA00022475"/>
    </source>
</evidence>
<dbReference type="InterPro" id="IPR003841">
    <property type="entry name" value="Na/Pi_transpt"/>
</dbReference>
<keyword evidence="5 7" id="KW-1133">Transmembrane helix</keyword>
<evidence type="ECO:0000256" key="7">
    <source>
        <dbReference type="SAM" id="Phobius"/>
    </source>
</evidence>
<sequence length="596" mass="65514">MARGSQDDAVEDGEEYYEEGEIASWRDVLYYCLYFFREQWLSVIVHFSLFSGCLYVLLLGMVLMGDSTTVLAGCSTSLLFERSGNPVTMVMAGIISTTVFQSSTTTNIMIGSLVGNGLSVQHGIYIAMGSNLGNSFLSSLIALAHFPDKNLLERAIAGASVNDIYLFLALLILVPLEMATKVLYRVGDALLPVDSSGVTYRWEGFVRFGVQSLTRKLIIPNEALFTQVAAGDNNICNMMYPVNCTDGVESSGTCMEGIIGCDTDSGKCPLFFKDGAERPKDEMAAFIAFAIAISAILFGLFGLIKLSNKMLINTPVEVIAKMSNQNPVVAMIAGCGSGIFFTSSSISQTILTPYVATGIIELEQVLPWSLGTNLGLAIASMLIAWNSGNASYLHVTISNIFFNIFGTLIWYPLRFMREFPLHGALICGIIVRWQRIMSIAYVGIAFVGAPFAMYGIFSLLQDENKGFIALGGIILSIGSLFLAYIIFSWYFRLGREKFIFFFEKKNPDSQVVKRVDDDVSIDSFNDEDTDYRSDVSSIGFEITRKPKKSSSRSRTTSNMRRLAHAPPTGRKRLLKNIGVMETEENCCCNDPAFLTA</sequence>
<dbReference type="Pfam" id="PF02690">
    <property type="entry name" value="Na_Pi_cotrans"/>
    <property type="match status" value="2"/>
</dbReference>
<dbReference type="AlphaFoldDB" id="A0A7S3PY44"/>
<dbReference type="EMBL" id="HBIO01005748">
    <property type="protein sequence ID" value="CAE0459270.1"/>
    <property type="molecule type" value="Transcribed_RNA"/>
</dbReference>
<feature type="transmembrane region" description="Helical" evidence="7">
    <location>
        <begin position="40"/>
        <end position="63"/>
    </location>
</feature>
<feature type="transmembrane region" description="Helical" evidence="7">
    <location>
        <begin position="164"/>
        <end position="184"/>
    </location>
</feature>
<dbReference type="PANTHER" id="PTHR10010:SF46">
    <property type="entry name" value="SODIUM-DEPENDENT PHOSPHATE TRANSPORT PROTEIN 2B"/>
    <property type="match status" value="1"/>
</dbReference>
<dbReference type="GO" id="GO:0005436">
    <property type="term" value="F:sodium:phosphate symporter activity"/>
    <property type="evidence" value="ECO:0007669"/>
    <property type="project" value="InterPro"/>
</dbReference>
<feature type="transmembrane region" description="Helical" evidence="7">
    <location>
        <begin position="123"/>
        <end position="143"/>
    </location>
</feature>
<gene>
    <name evidence="8" type="ORF">CDEB00056_LOCUS4111</name>
</gene>
<name>A0A7S3PY44_9STRA</name>
<feature type="transmembrane region" description="Helical" evidence="7">
    <location>
        <begin position="365"/>
        <end position="385"/>
    </location>
</feature>
<evidence type="ECO:0000256" key="6">
    <source>
        <dbReference type="ARBA" id="ARBA00023136"/>
    </source>
</evidence>
<feature type="transmembrane region" description="Helical" evidence="7">
    <location>
        <begin position="283"/>
        <end position="304"/>
    </location>
</feature>
<reference evidence="8" key="1">
    <citation type="submission" date="2021-01" db="EMBL/GenBank/DDBJ databases">
        <authorList>
            <person name="Corre E."/>
            <person name="Pelletier E."/>
            <person name="Niang G."/>
            <person name="Scheremetjew M."/>
            <person name="Finn R."/>
            <person name="Kale V."/>
            <person name="Holt S."/>
            <person name="Cochrane G."/>
            <person name="Meng A."/>
            <person name="Brown T."/>
            <person name="Cohen L."/>
        </authorList>
    </citation>
    <scope>NUCLEOTIDE SEQUENCE</scope>
    <source>
        <strain evidence="8">MM31A-1</strain>
    </source>
</reference>
<feature type="transmembrane region" description="Helical" evidence="7">
    <location>
        <begin position="439"/>
        <end position="460"/>
    </location>
</feature>
<dbReference type="PANTHER" id="PTHR10010">
    <property type="entry name" value="SOLUTE CARRIER FAMILY 34 SODIUM PHOSPHATE , MEMBER 2-RELATED"/>
    <property type="match status" value="1"/>
</dbReference>
<evidence type="ECO:0000313" key="8">
    <source>
        <dbReference type="EMBL" id="CAE0459270.1"/>
    </source>
</evidence>
<proteinExistence type="inferred from homology"/>
<feature type="transmembrane region" description="Helical" evidence="7">
    <location>
        <begin position="466"/>
        <end position="491"/>
    </location>
</feature>
<organism evidence="8">
    <name type="scientific">Chaetoceros debilis</name>
    <dbReference type="NCBI Taxonomy" id="122233"/>
    <lineage>
        <taxon>Eukaryota</taxon>
        <taxon>Sar</taxon>
        <taxon>Stramenopiles</taxon>
        <taxon>Ochrophyta</taxon>
        <taxon>Bacillariophyta</taxon>
        <taxon>Coscinodiscophyceae</taxon>
        <taxon>Chaetocerotophycidae</taxon>
        <taxon>Chaetocerotales</taxon>
        <taxon>Chaetocerotaceae</taxon>
        <taxon>Chaetoceros</taxon>
    </lineage>
</organism>
<keyword evidence="3" id="KW-1003">Cell membrane</keyword>
<evidence type="ECO:0000256" key="5">
    <source>
        <dbReference type="ARBA" id="ARBA00022989"/>
    </source>
</evidence>
<evidence type="ECO:0000256" key="4">
    <source>
        <dbReference type="ARBA" id="ARBA00022692"/>
    </source>
</evidence>
<comment type="similarity">
    <text evidence="2">Belongs to the SLC34A transporter family.</text>
</comment>
<comment type="subcellular location">
    <subcellularLocation>
        <location evidence="1">Cell membrane</location>
        <topology evidence="1">Multi-pass membrane protein</topology>
    </subcellularLocation>
</comment>
<protein>
    <submittedName>
        <fullName evidence="8">Uncharacterized protein</fullName>
    </submittedName>
</protein>